<dbReference type="GO" id="GO:0005384">
    <property type="term" value="F:manganese ion transmembrane transporter activity"/>
    <property type="evidence" value="ECO:0007669"/>
    <property type="project" value="InterPro"/>
</dbReference>
<dbReference type="InterPro" id="IPR008217">
    <property type="entry name" value="Ccc1_fam"/>
</dbReference>
<feature type="transmembrane region" description="Helical" evidence="5">
    <location>
        <begin position="210"/>
        <end position="228"/>
    </location>
</feature>
<sequence length="232" mass="25016">MMKSIKTILRGHVKDAVYAANDGAVTTFAVVAGVVGASLGKPELLILGFASLFADGFSMATGNFLGTRSESDQYVHEKEAMKKEFSGDGRLAKEDAGKFLKERGFSDQDAEQLSAVMVRNKPFFLDIMISHRLGISDSNTKDALRSAVITFLSFLFAGIIPLLPYIFLSSQDTSHNFVWACVFTGVALFGIGALRTLYSDKKWWSGGFEMLLVGGVAAIIAYAAGYAIQGIV</sequence>
<evidence type="ECO:0000256" key="5">
    <source>
        <dbReference type="SAM" id="Phobius"/>
    </source>
</evidence>
<dbReference type="Pfam" id="PF01988">
    <property type="entry name" value="VIT1"/>
    <property type="match status" value="1"/>
</dbReference>
<comment type="caution">
    <text evidence="6">The sequence shown here is derived from an EMBL/GenBank/DDBJ whole genome shotgun (WGS) entry which is preliminary data.</text>
</comment>
<dbReference type="AlphaFoldDB" id="A0A845D9T1"/>
<accession>A0A845D9T1</accession>
<dbReference type="PANTHER" id="PTHR31851">
    <property type="entry name" value="FE(2+)/MN(2+) TRANSPORTER PCL1"/>
    <property type="match status" value="1"/>
</dbReference>
<evidence type="ECO:0000256" key="1">
    <source>
        <dbReference type="ARBA" id="ARBA00004127"/>
    </source>
</evidence>
<protein>
    <recommendedName>
        <fullName evidence="8">VIT family protein</fullName>
    </recommendedName>
</protein>
<evidence type="ECO:0000313" key="6">
    <source>
        <dbReference type="EMBL" id="MYE38117.1"/>
    </source>
</evidence>
<dbReference type="GO" id="GO:0012505">
    <property type="term" value="C:endomembrane system"/>
    <property type="evidence" value="ECO:0007669"/>
    <property type="project" value="UniProtKB-SubCell"/>
</dbReference>
<comment type="subcellular location">
    <subcellularLocation>
        <location evidence="1">Endomembrane system</location>
        <topology evidence="1">Multi-pass membrane protein</topology>
    </subcellularLocation>
</comment>
<reference evidence="6 7" key="1">
    <citation type="submission" date="2019-09" db="EMBL/GenBank/DDBJ databases">
        <title>Characterisation of the sponge microbiome using genome-centric metagenomics.</title>
        <authorList>
            <person name="Engelberts J.P."/>
            <person name="Robbins S.J."/>
            <person name="De Goeij J.M."/>
            <person name="Aranda M."/>
            <person name="Bell S.C."/>
            <person name="Webster N.S."/>
        </authorList>
    </citation>
    <scope>NUCLEOTIDE SEQUENCE [LARGE SCALE GENOMIC DNA]</scope>
    <source>
        <strain evidence="6">SB0662_bin_43</strain>
    </source>
</reference>
<dbReference type="Proteomes" id="UP000449092">
    <property type="component" value="Unassembled WGS sequence"/>
</dbReference>
<evidence type="ECO:0000256" key="3">
    <source>
        <dbReference type="ARBA" id="ARBA00022989"/>
    </source>
</evidence>
<feature type="transmembrane region" description="Helical" evidence="5">
    <location>
        <begin position="143"/>
        <end position="165"/>
    </location>
</feature>
<keyword evidence="3 5" id="KW-1133">Transmembrane helix</keyword>
<proteinExistence type="predicted"/>
<evidence type="ECO:0008006" key="8">
    <source>
        <dbReference type="Google" id="ProtNLM"/>
    </source>
</evidence>
<gene>
    <name evidence="6" type="ORF">F4X82_01180</name>
</gene>
<name>A0A845D9T1_9BACT</name>
<keyword evidence="2 5" id="KW-0812">Transmembrane</keyword>
<organism evidence="6 7">
    <name type="scientific">Candidatus Spechtbacteria bacterium SB0662_bin_43</name>
    <dbReference type="NCBI Taxonomy" id="2604897"/>
    <lineage>
        <taxon>Bacteria</taxon>
        <taxon>Candidatus Spechtiibacteriota</taxon>
    </lineage>
</organism>
<feature type="transmembrane region" description="Helical" evidence="5">
    <location>
        <begin position="177"/>
        <end position="198"/>
    </location>
</feature>
<evidence type="ECO:0000256" key="2">
    <source>
        <dbReference type="ARBA" id="ARBA00022692"/>
    </source>
</evidence>
<evidence type="ECO:0000313" key="7">
    <source>
        <dbReference type="Proteomes" id="UP000449092"/>
    </source>
</evidence>
<dbReference type="EMBL" id="VXOY01000010">
    <property type="protein sequence ID" value="MYE38117.1"/>
    <property type="molecule type" value="Genomic_DNA"/>
</dbReference>
<keyword evidence="4 5" id="KW-0472">Membrane</keyword>
<evidence type="ECO:0000256" key="4">
    <source>
        <dbReference type="ARBA" id="ARBA00023136"/>
    </source>
</evidence>
<dbReference type="GO" id="GO:0030026">
    <property type="term" value="P:intracellular manganese ion homeostasis"/>
    <property type="evidence" value="ECO:0007669"/>
    <property type="project" value="InterPro"/>
</dbReference>